<reference evidence="4 5" key="1">
    <citation type="journal article" date="2017" name="Genome Announc.">
        <title>Draft Genome Sequence of Romboutsia weinsteinii sp. nov. Strain CCRI-19649(T) Isolated from Surface Water.</title>
        <authorList>
            <person name="Maheux A.F."/>
            <person name="Boudreau D.K."/>
            <person name="Berube E."/>
            <person name="Boissinot M."/>
            <person name="Cantin P."/>
            <person name="Raymond F."/>
            <person name="Corbeil J."/>
            <person name="Omar R.F."/>
            <person name="Bergeron M.G."/>
        </authorList>
    </citation>
    <scope>NUCLEOTIDE SEQUENCE [LARGE SCALE GENOMIC DNA]</scope>
    <source>
        <strain evidence="4 5">CCRI-19649</strain>
    </source>
</reference>
<dbReference type="RefSeq" id="WP_094366684.1">
    <property type="nucleotide sequence ID" value="NZ_NOJY02000021.1"/>
</dbReference>
<evidence type="ECO:0000256" key="2">
    <source>
        <dbReference type="SAM" id="Phobius"/>
    </source>
</evidence>
<evidence type="ECO:0000313" key="5">
    <source>
        <dbReference type="Proteomes" id="UP000215694"/>
    </source>
</evidence>
<dbReference type="EMBL" id="NOJY02000021">
    <property type="protein sequence ID" value="RDY26703.1"/>
    <property type="molecule type" value="Genomic_DNA"/>
</dbReference>
<dbReference type="Pfam" id="PF08341">
    <property type="entry name" value="TED"/>
    <property type="match status" value="1"/>
</dbReference>
<keyword evidence="2" id="KW-1133">Transmembrane helix</keyword>
<feature type="compositionally biased region" description="Basic and acidic residues" evidence="1">
    <location>
        <begin position="413"/>
        <end position="422"/>
    </location>
</feature>
<gene>
    <name evidence="4" type="ORF">CHL78_012180</name>
</gene>
<evidence type="ECO:0000259" key="3">
    <source>
        <dbReference type="Pfam" id="PF08341"/>
    </source>
</evidence>
<dbReference type="Proteomes" id="UP000215694">
    <property type="component" value="Unassembled WGS sequence"/>
</dbReference>
<evidence type="ECO:0000256" key="1">
    <source>
        <dbReference type="SAM" id="MobiDB-lite"/>
    </source>
</evidence>
<organism evidence="4 5">
    <name type="scientific">Romboutsia weinsteinii</name>
    <dbReference type="NCBI Taxonomy" id="2020949"/>
    <lineage>
        <taxon>Bacteria</taxon>
        <taxon>Bacillati</taxon>
        <taxon>Bacillota</taxon>
        <taxon>Clostridia</taxon>
        <taxon>Peptostreptococcales</taxon>
        <taxon>Peptostreptococcaceae</taxon>
        <taxon>Romboutsia</taxon>
    </lineage>
</organism>
<name>A0A371J1Z1_9FIRM</name>
<dbReference type="OrthoDB" id="10021546at2"/>
<comment type="caution">
    <text evidence="4">The sequence shown here is derived from an EMBL/GenBank/DDBJ whole genome shotgun (WGS) entry which is preliminary data.</text>
</comment>
<evidence type="ECO:0000313" key="4">
    <source>
        <dbReference type="EMBL" id="RDY26703.1"/>
    </source>
</evidence>
<feature type="region of interest" description="Disordered" evidence="1">
    <location>
        <begin position="406"/>
        <end position="516"/>
    </location>
</feature>
<keyword evidence="5" id="KW-1185">Reference proteome</keyword>
<keyword evidence="2" id="KW-0472">Membrane</keyword>
<protein>
    <recommendedName>
        <fullName evidence="3">Thioester domain-containing protein</fullName>
    </recommendedName>
</protein>
<feature type="domain" description="Thioester" evidence="3">
    <location>
        <begin position="174"/>
        <end position="257"/>
    </location>
</feature>
<accession>A0A371J1Z1</accession>
<proteinExistence type="predicted"/>
<feature type="transmembrane region" description="Helical" evidence="2">
    <location>
        <begin position="518"/>
        <end position="535"/>
    </location>
</feature>
<keyword evidence="2" id="KW-0812">Transmembrane</keyword>
<sequence length="540" mass="61151">MKESNNKSSSHKSKLIKKFTSLSIAVLLTWFIPIHYVFANEQDSEMVPVDAIISYHNATKTVYIGEKVDTLVFPKEVSIVHGETWKSVYVSWEPEVSIDEFSSDGVFTQTGTIKYKMILPKGYYIPEGVDFSETTEITVNIEESPSEDTQKYPYATVEDSMIKIYTSKYKSQLAYCYNQSLARPGFDEKIPYDTVEEYIGQENQNAEIIKSLINIGYPFDALGLRGKYNVSSDMEAYGETQAVLWGILKGNEPLFLSDYGKELYNTAINNQGSIPNRGEFSLSDTPRFTYIEDGDYYESQELQIIGYNGEVNLNLPEGVEIYKKSKTSSNIVSTKDIFKLRVSSDAVKYNGKFIMSIDKYLYEYPEKITFYKSNKVNEDGIAYQNLLSFEKTWIQLEDERYFEINVEDSSMEEVEKPEQVPDKDEDTDQEQESKPDQVPDQGEDTDQEQGSNSEQVPGKDEDTDQNQDSNPDIALAPDQNQDTEPAKEPNQSVDSDQSKDNSNNIDSTTSPQTGDTGITIYVGLGILALIFLGISKKHKI</sequence>
<feature type="compositionally biased region" description="Polar residues" evidence="1">
    <location>
        <begin position="478"/>
        <end position="516"/>
    </location>
</feature>
<dbReference type="AlphaFoldDB" id="A0A371J1Z1"/>
<dbReference type="InterPro" id="IPR013552">
    <property type="entry name" value="Thioester_dom"/>
</dbReference>